<protein>
    <submittedName>
        <fullName evidence="1">Uncharacterized protein</fullName>
    </submittedName>
</protein>
<reference evidence="1" key="1">
    <citation type="submission" date="2023-04" db="EMBL/GenBank/DDBJ databases">
        <authorList>
            <person name="Vijverberg K."/>
            <person name="Xiong W."/>
            <person name="Schranz E."/>
        </authorList>
    </citation>
    <scope>NUCLEOTIDE SEQUENCE</scope>
</reference>
<evidence type="ECO:0000313" key="1">
    <source>
        <dbReference type="EMBL" id="CAI9270641.1"/>
    </source>
</evidence>
<organism evidence="1 2">
    <name type="scientific">Lactuca saligna</name>
    <name type="common">Willowleaf lettuce</name>
    <dbReference type="NCBI Taxonomy" id="75948"/>
    <lineage>
        <taxon>Eukaryota</taxon>
        <taxon>Viridiplantae</taxon>
        <taxon>Streptophyta</taxon>
        <taxon>Embryophyta</taxon>
        <taxon>Tracheophyta</taxon>
        <taxon>Spermatophyta</taxon>
        <taxon>Magnoliopsida</taxon>
        <taxon>eudicotyledons</taxon>
        <taxon>Gunneridae</taxon>
        <taxon>Pentapetalae</taxon>
        <taxon>asterids</taxon>
        <taxon>campanulids</taxon>
        <taxon>Asterales</taxon>
        <taxon>Asteraceae</taxon>
        <taxon>Cichorioideae</taxon>
        <taxon>Cichorieae</taxon>
        <taxon>Lactucinae</taxon>
        <taxon>Lactuca</taxon>
    </lineage>
</organism>
<dbReference type="Proteomes" id="UP001177003">
    <property type="component" value="Chromosome 2"/>
</dbReference>
<evidence type="ECO:0000313" key="2">
    <source>
        <dbReference type="Proteomes" id="UP001177003"/>
    </source>
</evidence>
<dbReference type="AlphaFoldDB" id="A0AA35V4G1"/>
<dbReference type="EMBL" id="OX465078">
    <property type="protein sequence ID" value="CAI9270641.1"/>
    <property type="molecule type" value="Genomic_DNA"/>
</dbReference>
<gene>
    <name evidence="1" type="ORF">LSALG_LOCUS10943</name>
</gene>
<accession>A0AA35V4G1</accession>
<keyword evidence="2" id="KW-1185">Reference proteome</keyword>
<sequence>MELEEKEVEAKIAKVTLKTHQLLFQPWTMDRMQNEAIDDPSVHWLEPLVSFEMGNTVDSQFDFSVTPRAFLFRCFEKIEKAPLLDYDVNHMLFSLYLKYGKPQFQTWSLLNVVVVKVYAPFPVENFINVKFKGFRCVSRTEVDFSLANLLCMNPND</sequence>
<name>A0AA35V4G1_LACSI</name>
<proteinExistence type="predicted"/>